<keyword evidence="9" id="KW-1133">Transmembrane helix</keyword>
<dbReference type="Gene3D" id="1.10.630.10">
    <property type="entry name" value="Cytochrome P450"/>
    <property type="match status" value="1"/>
</dbReference>
<keyword evidence="11" id="KW-1185">Reference proteome</keyword>
<reference evidence="10 11" key="1">
    <citation type="journal article" date="2018" name="Gigascience">
        <title>Genomes of trombidid mites reveal novel predicted allergens and laterally-transferred genes associated with secondary metabolism.</title>
        <authorList>
            <person name="Dong X."/>
            <person name="Chaisiri K."/>
            <person name="Xia D."/>
            <person name="Armstrong S.D."/>
            <person name="Fang Y."/>
            <person name="Donnelly M.J."/>
            <person name="Kadowaki T."/>
            <person name="McGarry J.W."/>
            <person name="Darby A.C."/>
            <person name="Makepeace B.L."/>
        </authorList>
    </citation>
    <scope>NUCLEOTIDE SEQUENCE [LARGE SCALE GENOMIC DNA]</scope>
    <source>
        <strain evidence="10">UoL-WK</strain>
    </source>
</reference>
<dbReference type="GO" id="GO:0004497">
    <property type="term" value="F:monooxygenase activity"/>
    <property type="evidence" value="ECO:0007669"/>
    <property type="project" value="UniProtKB-KW"/>
</dbReference>
<dbReference type="InterPro" id="IPR001128">
    <property type="entry name" value="Cyt_P450"/>
</dbReference>
<dbReference type="PANTHER" id="PTHR24291:SF189">
    <property type="entry name" value="CYTOCHROME P450 4C3-RELATED"/>
    <property type="match status" value="1"/>
</dbReference>
<evidence type="ECO:0000256" key="7">
    <source>
        <dbReference type="ARBA" id="ARBA00023033"/>
    </source>
</evidence>
<keyword evidence="6" id="KW-0408">Iron</keyword>
<evidence type="ECO:0000256" key="8">
    <source>
        <dbReference type="ARBA" id="ARBA00023136"/>
    </source>
</evidence>
<evidence type="ECO:0000313" key="10">
    <source>
        <dbReference type="EMBL" id="RWS11662.1"/>
    </source>
</evidence>
<dbReference type="InterPro" id="IPR036396">
    <property type="entry name" value="Cyt_P450_sf"/>
</dbReference>
<gene>
    <name evidence="10" type="ORF">B4U79_05379</name>
</gene>
<keyword evidence="4" id="KW-0479">Metal-binding</keyword>
<keyword evidence="8 9" id="KW-0472">Membrane</keyword>
<dbReference type="GO" id="GO:0005506">
    <property type="term" value="F:iron ion binding"/>
    <property type="evidence" value="ECO:0007669"/>
    <property type="project" value="InterPro"/>
</dbReference>
<dbReference type="GO" id="GO:0005789">
    <property type="term" value="C:endoplasmic reticulum membrane"/>
    <property type="evidence" value="ECO:0007669"/>
    <property type="project" value="UniProtKB-SubCell"/>
</dbReference>
<evidence type="ECO:0000256" key="2">
    <source>
        <dbReference type="ARBA" id="ARBA00004586"/>
    </source>
</evidence>
<dbReference type="AlphaFoldDB" id="A0A443R8T3"/>
<sequence>MAIVTYVLSIVLKLFALSLLFLIIKKYCRLLLKIRKLPQVRDSHFLYGHLKLLLDQPPGMDRQDHIVQTIAKYFEEYRESKIAVLWLTWVPYVALTNGDAVEAILSSSKVLKKAPEYRYFETWIGTGLLTSAPEKWKGRRKMLTPTFHFRILQDFLKVMNEHSMTLVDIIKHNDGKVVNLFEYIPLTTLDTICETAMGVCVDAQRNPKSDYVNAIVFVNESIFTRFIEVKYWFDFVFFHTKFGKKFRNCVDLVHDFSLKVIEKRKNEILEERAKNGNQTRTQAEDTIFLGSKRKKVAFIDLLINNHIDGLKADGSSDFSLADVCEEVDTFMFEGFETTAVAISWTLHLLGNDERAQNKAYEEIVE</sequence>
<evidence type="ECO:0000256" key="3">
    <source>
        <dbReference type="ARBA" id="ARBA00010617"/>
    </source>
</evidence>
<dbReference type="PANTHER" id="PTHR24291">
    <property type="entry name" value="CYTOCHROME P450 FAMILY 4"/>
    <property type="match status" value="1"/>
</dbReference>
<protein>
    <submittedName>
        <fullName evidence="10">Cytochrome P450 4V2-like protein</fullName>
    </submittedName>
</protein>
<feature type="transmembrane region" description="Helical" evidence="9">
    <location>
        <begin position="6"/>
        <end position="24"/>
    </location>
</feature>
<dbReference type="GO" id="GO:0016705">
    <property type="term" value="F:oxidoreductase activity, acting on paired donors, with incorporation or reduction of molecular oxygen"/>
    <property type="evidence" value="ECO:0007669"/>
    <property type="project" value="InterPro"/>
</dbReference>
<dbReference type="OrthoDB" id="1470350at2759"/>
<comment type="subcellular location">
    <subcellularLocation>
        <location evidence="2">Endoplasmic reticulum membrane</location>
    </subcellularLocation>
</comment>
<evidence type="ECO:0000256" key="5">
    <source>
        <dbReference type="ARBA" id="ARBA00022824"/>
    </source>
</evidence>
<evidence type="ECO:0000256" key="1">
    <source>
        <dbReference type="ARBA" id="ARBA00001971"/>
    </source>
</evidence>
<dbReference type="Proteomes" id="UP000285301">
    <property type="component" value="Unassembled WGS sequence"/>
</dbReference>
<comment type="cofactor">
    <cofactor evidence="1">
        <name>heme</name>
        <dbReference type="ChEBI" id="CHEBI:30413"/>
    </cofactor>
</comment>
<keyword evidence="9" id="KW-0812">Transmembrane</keyword>
<keyword evidence="7" id="KW-0503">Monooxygenase</keyword>
<evidence type="ECO:0000256" key="9">
    <source>
        <dbReference type="SAM" id="Phobius"/>
    </source>
</evidence>
<evidence type="ECO:0000256" key="6">
    <source>
        <dbReference type="ARBA" id="ARBA00023004"/>
    </source>
</evidence>
<dbReference type="GO" id="GO:0020037">
    <property type="term" value="F:heme binding"/>
    <property type="evidence" value="ECO:0007669"/>
    <property type="project" value="InterPro"/>
</dbReference>
<evidence type="ECO:0000256" key="4">
    <source>
        <dbReference type="ARBA" id="ARBA00022617"/>
    </source>
</evidence>
<dbReference type="STRING" id="1965070.A0A443R8T3"/>
<dbReference type="Pfam" id="PF00067">
    <property type="entry name" value="p450"/>
    <property type="match status" value="1"/>
</dbReference>
<dbReference type="InterPro" id="IPR050196">
    <property type="entry name" value="Cytochrome_P450_Monoox"/>
</dbReference>
<keyword evidence="4" id="KW-0349">Heme</keyword>
<keyword evidence="5" id="KW-0256">Endoplasmic reticulum</keyword>
<dbReference type="SUPFAM" id="SSF48264">
    <property type="entry name" value="Cytochrome P450"/>
    <property type="match status" value="1"/>
</dbReference>
<comment type="caution">
    <text evidence="10">The sequence shown here is derived from an EMBL/GenBank/DDBJ whole genome shotgun (WGS) entry which is preliminary data.</text>
</comment>
<comment type="similarity">
    <text evidence="3">Belongs to the cytochrome P450 family.</text>
</comment>
<evidence type="ECO:0000313" key="11">
    <source>
        <dbReference type="Proteomes" id="UP000285301"/>
    </source>
</evidence>
<feature type="non-terminal residue" evidence="10">
    <location>
        <position position="365"/>
    </location>
</feature>
<keyword evidence="7" id="KW-0560">Oxidoreductase</keyword>
<accession>A0A443R8T3</accession>
<name>A0A443R8T3_9ACAR</name>
<dbReference type="EMBL" id="NCKU01001614">
    <property type="protein sequence ID" value="RWS11662.1"/>
    <property type="molecule type" value="Genomic_DNA"/>
</dbReference>
<organism evidence="10 11">
    <name type="scientific">Dinothrombium tinctorium</name>
    <dbReference type="NCBI Taxonomy" id="1965070"/>
    <lineage>
        <taxon>Eukaryota</taxon>
        <taxon>Metazoa</taxon>
        <taxon>Ecdysozoa</taxon>
        <taxon>Arthropoda</taxon>
        <taxon>Chelicerata</taxon>
        <taxon>Arachnida</taxon>
        <taxon>Acari</taxon>
        <taxon>Acariformes</taxon>
        <taxon>Trombidiformes</taxon>
        <taxon>Prostigmata</taxon>
        <taxon>Anystina</taxon>
        <taxon>Parasitengona</taxon>
        <taxon>Trombidioidea</taxon>
        <taxon>Trombidiidae</taxon>
        <taxon>Dinothrombium</taxon>
    </lineage>
</organism>
<proteinExistence type="inferred from homology"/>